<sequence>MGFGIAEEAENGTLEQLFLSPSGTLIRAVITLGTSLVFIICVLISILLLTGIRLRLELVQLIPFSLALLVALALGLLVASLAIVFKRVSQALSIIQFGFVFLLMIPFDTSGPLLAFVGHFVPLVPMFSLLRQMLHHPAGFAGGGLLLFWSMVNTLVWLLVGLITFQQATNAARHHGTIGHY</sequence>
<evidence type="ECO:0000313" key="1">
    <source>
        <dbReference type="EMBL" id="QFR22380.1"/>
    </source>
</evidence>
<gene>
    <name evidence="1" type="ORF">D1010_02340</name>
</gene>
<dbReference type="EMBL" id="CP045143">
    <property type="protein sequence ID" value="QFR22380.1"/>
    <property type="molecule type" value="Genomic_DNA"/>
</dbReference>
<proteinExistence type="predicted"/>
<name>A0A510TTU1_9LACO</name>
<accession>A0A510TTU1</accession>
<evidence type="ECO:0000313" key="2">
    <source>
        <dbReference type="Proteomes" id="UP000326779"/>
    </source>
</evidence>
<organism evidence="1 2">
    <name type="scientific">Schleiferilactobacillus harbinensis</name>
    <dbReference type="NCBI Taxonomy" id="304207"/>
    <lineage>
        <taxon>Bacteria</taxon>
        <taxon>Bacillati</taxon>
        <taxon>Bacillota</taxon>
        <taxon>Bacilli</taxon>
        <taxon>Lactobacillales</taxon>
        <taxon>Lactobacillaceae</taxon>
        <taxon>Schleiferilactobacillus</taxon>
    </lineage>
</organism>
<dbReference type="RefSeq" id="WP_152260159.1">
    <property type="nucleotide sequence ID" value="NZ_BJTX01000016.1"/>
</dbReference>
<dbReference type="AlphaFoldDB" id="A0A510TTU1"/>
<protein>
    <submittedName>
        <fullName evidence="1">Uncharacterized protein</fullName>
    </submittedName>
</protein>
<dbReference type="Proteomes" id="UP000326779">
    <property type="component" value="Chromosome"/>
</dbReference>
<dbReference type="KEGG" id="lhb:D1010_02340"/>
<reference evidence="1 2" key="1">
    <citation type="submission" date="2019-10" db="EMBL/GenBank/DDBJ databases">
        <title>The completed genome of Lactobacillus harbinensis M1.</title>
        <authorList>
            <person name="Zheng Y."/>
        </authorList>
    </citation>
    <scope>NUCLEOTIDE SEQUENCE [LARGE SCALE GENOMIC DNA]</scope>
    <source>
        <strain evidence="1 2">M1</strain>
    </source>
</reference>